<dbReference type="Gene3D" id="1.25.10.10">
    <property type="entry name" value="Leucine-rich Repeat Variant"/>
    <property type="match status" value="1"/>
</dbReference>
<evidence type="ECO:0000313" key="4">
    <source>
        <dbReference type="Proteomes" id="UP001165060"/>
    </source>
</evidence>
<protein>
    <submittedName>
        <fullName evidence="3">Uncharacterized protein</fullName>
    </submittedName>
</protein>
<comment type="caution">
    <text evidence="3">The sequence shown here is derived from an EMBL/GenBank/DDBJ whole genome shotgun (WGS) entry which is preliminary data.</text>
</comment>
<dbReference type="InterPro" id="IPR011989">
    <property type="entry name" value="ARM-like"/>
</dbReference>
<gene>
    <name evidence="3" type="ORF">TeGR_g9730</name>
</gene>
<reference evidence="3 4" key="1">
    <citation type="journal article" date="2023" name="Commun. Biol.">
        <title>Genome analysis of Parmales, the sister group of diatoms, reveals the evolutionary specialization of diatoms from phago-mixotrophs to photoautotrophs.</title>
        <authorList>
            <person name="Ban H."/>
            <person name="Sato S."/>
            <person name="Yoshikawa S."/>
            <person name="Yamada K."/>
            <person name="Nakamura Y."/>
            <person name="Ichinomiya M."/>
            <person name="Sato N."/>
            <person name="Blanc-Mathieu R."/>
            <person name="Endo H."/>
            <person name="Kuwata A."/>
            <person name="Ogata H."/>
        </authorList>
    </citation>
    <scope>NUCLEOTIDE SEQUENCE [LARGE SCALE GENOMIC DNA]</scope>
</reference>
<keyword evidence="4" id="KW-1185">Reference proteome</keyword>
<evidence type="ECO:0000313" key="3">
    <source>
        <dbReference type="EMBL" id="GMI36262.1"/>
    </source>
</evidence>
<dbReference type="Proteomes" id="UP001165060">
    <property type="component" value="Unassembled WGS sequence"/>
</dbReference>
<organism evidence="3 4">
    <name type="scientific">Tetraparma gracilis</name>
    <dbReference type="NCBI Taxonomy" id="2962635"/>
    <lineage>
        <taxon>Eukaryota</taxon>
        <taxon>Sar</taxon>
        <taxon>Stramenopiles</taxon>
        <taxon>Ochrophyta</taxon>
        <taxon>Bolidophyceae</taxon>
        <taxon>Parmales</taxon>
        <taxon>Triparmaceae</taxon>
        <taxon>Tetraparma</taxon>
    </lineage>
</organism>
<proteinExistence type="predicted"/>
<feature type="region of interest" description="Disordered" evidence="2">
    <location>
        <begin position="713"/>
        <end position="732"/>
    </location>
</feature>
<evidence type="ECO:0000256" key="1">
    <source>
        <dbReference type="SAM" id="Coils"/>
    </source>
</evidence>
<dbReference type="SUPFAM" id="SSF48371">
    <property type="entry name" value="ARM repeat"/>
    <property type="match status" value="1"/>
</dbReference>
<sequence length="865" mass="92140">MASNAPLFSTLVALAKDESAGEARTKAIWCISKLAGSASTAPILLGADILPTMMDVVRKAGPDLSKWDGKSNETWALIFLMNIAQADAAVPVLRVKKIYDLLAPLATQEDSKALTACATLAFVVGGEEDGPIFELLKRSPAATGQLVDLLKNTLLCDDASSRSSGYGYGVYPLHSSLNAVKVLSRSDGFKEFLLSEGAEQEVHDTQCASCGASPVKGALYASNTRSLRNEGIYGLVYCQACKELDETADTYQNPPGTTVKGRPSVFPLLHRVLAEYVENRGGGMAGGGGDDLESACIAIFALFELSHPPSSSSSSATASLDYALSTVATYSDASLTSLLSLLPSFIEKATAAVGTVFYDPAPAIATAESLLTRLNAAKSTVALAKVKSKLVRRKSIRPASSEPEKKEESAAHAEIAAQLREAQLQLKAQKEQQEKEKLKLEAEKKALADRIASQQADVAAETQRLAKITEEKQAARDAARDVEYKQQMETLMAMMAEMKTVVVERTASVLEGQAKILMMSAATQNLVEKSTSKLCKAVFEATEVSTPTCFVILPYELPPPGADVSEEEQKSMLDKAENWVGTVTNLVEEGTGLIESPVEYAKSFFGGAFKKKIAEVKATMVEKTLYLYLVDEYTHAPVYGEGGVYPIKIETKSELVDKYMPMMRVGLQAMSVANGAAALAKVFCPFVPVAPASFLAKAKGFVDGLDKDSSAADFSSVQDEVDGEGGGGAKRGGELRDFEDFLKTHDGGRKFAGLMRVCDRADGTAIWVTPDSAARIEAGNTTLPRAQAKLETAVALDASLNSPLPPQKSGVSLLERARAAYAVVRGEDAPAALKVKEILEACEEDLGLGGEGGMKARIEVLEQNL</sequence>
<evidence type="ECO:0000256" key="2">
    <source>
        <dbReference type="SAM" id="MobiDB-lite"/>
    </source>
</evidence>
<feature type="coiled-coil region" evidence="1">
    <location>
        <begin position="412"/>
        <end position="485"/>
    </location>
</feature>
<dbReference type="InterPro" id="IPR016024">
    <property type="entry name" value="ARM-type_fold"/>
</dbReference>
<dbReference type="EMBL" id="BRYB01000724">
    <property type="protein sequence ID" value="GMI36262.1"/>
    <property type="molecule type" value="Genomic_DNA"/>
</dbReference>
<name>A0ABQ6MYG5_9STRA</name>
<keyword evidence="1" id="KW-0175">Coiled coil</keyword>
<accession>A0ABQ6MYG5</accession>